<evidence type="ECO:0000313" key="4">
    <source>
        <dbReference type="EMBL" id="QJX13398.1"/>
    </source>
</evidence>
<evidence type="ECO:0000313" key="2">
    <source>
        <dbReference type="EMBL" id="QJX12786.1"/>
    </source>
</evidence>
<evidence type="ECO:0000313" key="5">
    <source>
        <dbReference type="EMBL" id="SAT99071.1"/>
    </source>
</evidence>
<dbReference type="Proteomes" id="UP000077826">
    <property type="component" value="Unassembled WGS sequence"/>
</dbReference>
<evidence type="ECO:0000256" key="1">
    <source>
        <dbReference type="SAM" id="MobiDB-lite"/>
    </source>
</evidence>
<dbReference type="NCBIfam" id="NF033471">
    <property type="entry name" value="J25_fam_lasso"/>
    <property type="match status" value="1"/>
</dbReference>
<feature type="compositionally biased region" description="Basic and acidic residues" evidence="1">
    <location>
        <begin position="1"/>
        <end position="11"/>
    </location>
</feature>
<dbReference type="EMBL" id="MN543582">
    <property type="protein sequence ID" value="QJX13398.1"/>
    <property type="molecule type" value="Genomic_DNA"/>
</dbReference>
<gene>
    <name evidence="5" type="ORF">SAMEA2273558_05333</name>
</gene>
<geneLocation type="plasmid" evidence="3">
    <name>pPM48TC_fusion</name>
</geneLocation>
<evidence type="ECO:0000313" key="6">
    <source>
        <dbReference type="Proteomes" id="UP000077826"/>
    </source>
</evidence>
<feature type="region of interest" description="Disordered" evidence="1">
    <location>
        <begin position="1"/>
        <end position="30"/>
    </location>
</feature>
<evidence type="ECO:0000313" key="3">
    <source>
        <dbReference type="EMBL" id="QJX13106.1"/>
    </source>
</evidence>
<reference evidence="3" key="2">
    <citation type="submission" date="2019-10" db="EMBL/GenBank/DDBJ databases">
        <title>Tracking microevolution events of conjugative virulence plasmid p15WZ-82_Vir during transmission.</title>
        <authorList>
            <person name="Yang X."/>
        </authorList>
    </citation>
    <scope>NUCLEOTIDE SEQUENCE</scope>
    <source>
        <strain evidence="2">PM48</strain>
        <strain evidence="3">PM48TC</strain>
        <plasmid evidence="2">pPM48_140</plasmid>
        <plasmid evidence="4">pPM48TC_140</plasmid>
        <plasmid evidence="3">pPM48TC_fusion</plasmid>
    </source>
</reference>
<organism evidence="3">
    <name type="scientific">Klebsiella pneumoniae</name>
    <dbReference type="NCBI Taxonomy" id="573"/>
    <lineage>
        <taxon>Bacteria</taxon>
        <taxon>Pseudomonadati</taxon>
        <taxon>Pseudomonadota</taxon>
        <taxon>Gammaproteobacteria</taxon>
        <taxon>Enterobacterales</taxon>
        <taxon>Enterobacteriaceae</taxon>
        <taxon>Klebsiella/Raoultella group</taxon>
        <taxon>Klebsiella</taxon>
        <taxon>Klebsiella pneumoniae complex</taxon>
    </lineage>
</organism>
<keyword evidence="3" id="KW-0614">Plasmid</keyword>
<dbReference type="EMBL" id="MN543579">
    <property type="protein sequence ID" value="QJX12786.1"/>
    <property type="molecule type" value="Genomic_DNA"/>
</dbReference>
<dbReference type="EMBL" id="MN543581">
    <property type="protein sequence ID" value="QJX13106.1"/>
    <property type="molecule type" value="Genomic_DNA"/>
</dbReference>
<geneLocation type="plasmid" evidence="2">
    <name>pPM48_140</name>
</geneLocation>
<sequence length="45" mass="5136">MMQQKKNDQKKVTLKKLNKKASKVTRGSDGPIIEFFNPNGVMHYG</sequence>
<dbReference type="EMBL" id="FLDK01000024">
    <property type="protein sequence ID" value="SAT99071.1"/>
    <property type="molecule type" value="Genomic_DNA"/>
</dbReference>
<name>A0A6M6A3J1_KLEPN</name>
<reference evidence="5 6" key="1">
    <citation type="submission" date="2016-04" db="EMBL/GenBank/DDBJ databases">
        <authorList>
            <consortium name="Pathogen Informatics"/>
        </authorList>
    </citation>
    <scope>NUCLEOTIDE SEQUENCE [LARGE SCALE GENOMIC DNA]</scope>
    <source>
        <strain evidence="5">K480</strain>
        <strain evidence="6">k480</strain>
    </source>
</reference>
<proteinExistence type="predicted"/>
<dbReference type="AlphaFoldDB" id="A0A6M6A3J1"/>
<protein>
    <submittedName>
        <fullName evidence="3">Uncharacterized protein</fullName>
    </submittedName>
</protein>
<accession>A0A6M6A3J1</accession>
<dbReference type="RefSeq" id="WP_023288229.1">
    <property type="nucleotide sequence ID" value="NZ_BDLF01000031.1"/>
</dbReference>
<geneLocation type="plasmid" evidence="4">
    <name>pPM48TC_140</name>
</geneLocation>
<feature type="compositionally biased region" description="Basic residues" evidence="1">
    <location>
        <begin position="12"/>
        <end position="23"/>
    </location>
</feature>